<keyword evidence="4" id="KW-1185">Reference proteome</keyword>
<name>A0A6N9Q3V4_9BACL</name>
<feature type="domain" description="Helix-turn-helix" evidence="2">
    <location>
        <begin position="56"/>
        <end position="108"/>
    </location>
</feature>
<dbReference type="AlphaFoldDB" id="A0A6N9Q3V4"/>
<keyword evidence="1" id="KW-0175">Coiled coil</keyword>
<dbReference type="Proteomes" id="UP000448943">
    <property type="component" value="Unassembled WGS sequence"/>
</dbReference>
<proteinExistence type="predicted"/>
<comment type="caution">
    <text evidence="3">The sequence shown here is derived from an EMBL/GenBank/DDBJ whole genome shotgun (WGS) entry which is preliminary data.</text>
</comment>
<accession>A0A6N9Q3V4</accession>
<dbReference type="Pfam" id="PF12728">
    <property type="entry name" value="HTH_17"/>
    <property type="match status" value="1"/>
</dbReference>
<evidence type="ECO:0000256" key="1">
    <source>
        <dbReference type="SAM" id="Coils"/>
    </source>
</evidence>
<dbReference type="OrthoDB" id="122388at2"/>
<organism evidence="3 4">
    <name type="scientific">Chengkuizengella marina</name>
    <dbReference type="NCBI Taxonomy" id="2507566"/>
    <lineage>
        <taxon>Bacteria</taxon>
        <taxon>Bacillati</taxon>
        <taxon>Bacillota</taxon>
        <taxon>Bacilli</taxon>
        <taxon>Bacillales</taxon>
        <taxon>Paenibacillaceae</taxon>
        <taxon>Chengkuizengella</taxon>
    </lineage>
</organism>
<keyword evidence="3" id="KW-0238">DNA-binding</keyword>
<evidence type="ECO:0000259" key="2">
    <source>
        <dbReference type="Pfam" id="PF12728"/>
    </source>
</evidence>
<protein>
    <submittedName>
        <fullName evidence="3">DNA-binding protein</fullName>
    </submittedName>
</protein>
<evidence type="ECO:0000313" key="3">
    <source>
        <dbReference type="EMBL" id="NBI29463.1"/>
    </source>
</evidence>
<feature type="coiled-coil region" evidence="1">
    <location>
        <begin position="24"/>
        <end position="58"/>
    </location>
</feature>
<sequence length="118" mass="14011">MIQSINELVTNVIENVENTGVNISEKLIASKQKEEQYLKEYENKEENHNDELQEILTAQDMADYLKISRRRVYELYQLNPEYGGIPNFSIGNSHRVVKEDFLNWIKEKKQENLKKYSE</sequence>
<evidence type="ECO:0000313" key="4">
    <source>
        <dbReference type="Proteomes" id="UP000448943"/>
    </source>
</evidence>
<dbReference type="GO" id="GO:0003677">
    <property type="term" value="F:DNA binding"/>
    <property type="evidence" value="ECO:0007669"/>
    <property type="project" value="UniProtKB-KW"/>
</dbReference>
<dbReference type="InterPro" id="IPR041657">
    <property type="entry name" value="HTH_17"/>
</dbReference>
<reference evidence="3 4" key="1">
    <citation type="submission" date="2019-01" db="EMBL/GenBank/DDBJ databases">
        <title>Chengkuizengella sp. nov., isolated from deep-sea sediment of East Pacific Ocean.</title>
        <authorList>
            <person name="Yang J."/>
            <person name="Lai Q."/>
            <person name="Shao Z."/>
        </authorList>
    </citation>
    <scope>NUCLEOTIDE SEQUENCE [LARGE SCALE GENOMIC DNA]</scope>
    <source>
        <strain evidence="3 4">YPA3-1-1</strain>
    </source>
</reference>
<gene>
    <name evidence="3" type="ORF">ERL59_10885</name>
</gene>
<dbReference type="EMBL" id="SIJB01000024">
    <property type="protein sequence ID" value="NBI29463.1"/>
    <property type="molecule type" value="Genomic_DNA"/>
</dbReference>